<proteinExistence type="predicted"/>
<feature type="transmembrane region" description="Helical" evidence="2">
    <location>
        <begin position="34"/>
        <end position="54"/>
    </location>
</feature>
<feature type="compositionally biased region" description="Basic and acidic residues" evidence="1">
    <location>
        <begin position="216"/>
        <end position="228"/>
    </location>
</feature>
<keyword evidence="4" id="KW-1185">Reference proteome</keyword>
<dbReference type="EMBL" id="JAUTDP010000008">
    <property type="protein sequence ID" value="KAK3397224.1"/>
    <property type="molecule type" value="Genomic_DNA"/>
</dbReference>
<feature type="transmembrane region" description="Helical" evidence="2">
    <location>
        <begin position="6"/>
        <end position="22"/>
    </location>
</feature>
<reference evidence="3" key="2">
    <citation type="submission" date="2023-07" db="EMBL/GenBank/DDBJ databases">
        <authorList>
            <consortium name="Lawrence Berkeley National Laboratory"/>
            <person name="Haridas S."/>
            <person name="Hensen N."/>
            <person name="Bonometti L."/>
            <person name="Westerberg I."/>
            <person name="Brannstrom I.O."/>
            <person name="Guillou S."/>
            <person name="Cros-Aarteil S."/>
            <person name="Calhoun S."/>
            <person name="Kuo A."/>
            <person name="Mondo S."/>
            <person name="Pangilinan J."/>
            <person name="Riley R."/>
            <person name="LaButti K."/>
            <person name="Andreopoulos B."/>
            <person name="Lipzen A."/>
            <person name="Chen C."/>
            <person name="Yanf M."/>
            <person name="Daum C."/>
            <person name="Ng V."/>
            <person name="Clum A."/>
            <person name="Steindorff A."/>
            <person name="Ohm R."/>
            <person name="Martin F."/>
            <person name="Silar P."/>
            <person name="Natvig D."/>
            <person name="Lalanne C."/>
            <person name="Gautier V."/>
            <person name="Ament-velasquez S.L."/>
            <person name="Kruys A."/>
            <person name="Hutchinson M.I."/>
            <person name="Powell A.J."/>
            <person name="Barry K."/>
            <person name="Miller A.N."/>
            <person name="Grigoriev I.V."/>
            <person name="Debuchy R."/>
            <person name="Gladieux P."/>
            <person name="Thoren M.H."/>
            <person name="Johannesson H."/>
        </authorList>
    </citation>
    <scope>NUCLEOTIDE SEQUENCE</scope>
    <source>
        <strain evidence="3">FGSC 1904</strain>
    </source>
</reference>
<keyword evidence="2" id="KW-1133">Transmembrane helix</keyword>
<reference evidence="3" key="1">
    <citation type="journal article" date="2023" name="Mol. Phylogenet. Evol.">
        <title>Genome-scale phylogeny and comparative genomics of the fungal order Sordariales.</title>
        <authorList>
            <person name="Hensen N."/>
            <person name="Bonometti L."/>
            <person name="Westerberg I."/>
            <person name="Brannstrom I.O."/>
            <person name="Guillou S."/>
            <person name="Cros-Aarteil S."/>
            <person name="Calhoun S."/>
            <person name="Haridas S."/>
            <person name="Kuo A."/>
            <person name="Mondo S."/>
            <person name="Pangilinan J."/>
            <person name="Riley R."/>
            <person name="LaButti K."/>
            <person name="Andreopoulos B."/>
            <person name="Lipzen A."/>
            <person name="Chen C."/>
            <person name="Yan M."/>
            <person name="Daum C."/>
            <person name="Ng V."/>
            <person name="Clum A."/>
            <person name="Steindorff A."/>
            <person name="Ohm R.A."/>
            <person name="Martin F."/>
            <person name="Silar P."/>
            <person name="Natvig D.O."/>
            <person name="Lalanne C."/>
            <person name="Gautier V."/>
            <person name="Ament-Velasquez S.L."/>
            <person name="Kruys A."/>
            <person name="Hutchinson M.I."/>
            <person name="Powell A.J."/>
            <person name="Barry K."/>
            <person name="Miller A.N."/>
            <person name="Grigoriev I.V."/>
            <person name="Debuchy R."/>
            <person name="Gladieux P."/>
            <person name="Hiltunen Thoren M."/>
            <person name="Johannesson H."/>
        </authorList>
    </citation>
    <scope>NUCLEOTIDE SEQUENCE</scope>
    <source>
        <strain evidence="3">FGSC 1904</strain>
    </source>
</reference>
<name>A0AAE0UBA7_SORBR</name>
<sequence>MEVIKLPIFNYIFTLILVNFIVNGGRGRSNIKEIFIISVIIKRIIDIVVIGNGYNITYPTLITVSLSLTIKEEEEEILDRYAIVNNNRVKRLKTGPKKEKTAADLVFNEVQAFILIPTFSVKSAARIRLKLDVIIISIKTVVKTVKYIYFIKKDPTIDEYKKFELYNFYKDLLAYNGFDKKFDKVIRFAEVTFPPMPSDSEKIDKDGYAYKKGSKKNKEKEKEKEKEKGKKSKKK</sequence>
<evidence type="ECO:0000256" key="1">
    <source>
        <dbReference type="SAM" id="MobiDB-lite"/>
    </source>
</evidence>
<comment type="caution">
    <text evidence="3">The sequence shown here is derived from an EMBL/GenBank/DDBJ whole genome shotgun (WGS) entry which is preliminary data.</text>
</comment>
<organism evidence="3 4">
    <name type="scientific">Sordaria brevicollis</name>
    <dbReference type="NCBI Taxonomy" id="83679"/>
    <lineage>
        <taxon>Eukaryota</taxon>
        <taxon>Fungi</taxon>
        <taxon>Dikarya</taxon>
        <taxon>Ascomycota</taxon>
        <taxon>Pezizomycotina</taxon>
        <taxon>Sordariomycetes</taxon>
        <taxon>Sordariomycetidae</taxon>
        <taxon>Sordariales</taxon>
        <taxon>Sordariaceae</taxon>
        <taxon>Sordaria</taxon>
    </lineage>
</organism>
<accession>A0AAE0UBA7</accession>
<dbReference type="Proteomes" id="UP001281003">
    <property type="component" value="Unassembled WGS sequence"/>
</dbReference>
<gene>
    <name evidence="3" type="ORF">B0T20DRAFT_394361</name>
</gene>
<keyword evidence="2" id="KW-0472">Membrane</keyword>
<evidence type="ECO:0000256" key="2">
    <source>
        <dbReference type="SAM" id="Phobius"/>
    </source>
</evidence>
<keyword evidence="2" id="KW-0812">Transmembrane</keyword>
<protein>
    <submittedName>
        <fullName evidence="3">Uncharacterized protein</fullName>
    </submittedName>
</protein>
<dbReference type="AlphaFoldDB" id="A0AAE0UBA7"/>
<feature type="compositionally biased region" description="Basic and acidic residues" evidence="1">
    <location>
        <begin position="199"/>
        <end position="209"/>
    </location>
</feature>
<evidence type="ECO:0000313" key="4">
    <source>
        <dbReference type="Proteomes" id="UP001281003"/>
    </source>
</evidence>
<feature type="region of interest" description="Disordered" evidence="1">
    <location>
        <begin position="195"/>
        <end position="235"/>
    </location>
</feature>
<evidence type="ECO:0000313" key="3">
    <source>
        <dbReference type="EMBL" id="KAK3397224.1"/>
    </source>
</evidence>